<keyword evidence="3" id="KW-0472">Membrane</keyword>
<organism evidence="5 6">
    <name type="scientific">Alloscardovia theropitheci</name>
    <dbReference type="NCBI Taxonomy" id="2496842"/>
    <lineage>
        <taxon>Bacteria</taxon>
        <taxon>Bacillati</taxon>
        <taxon>Actinomycetota</taxon>
        <taxon>Actinomycetes</taxon>
        <taxon>Bifidobacteriales</taxon>
        <taxon>Bifidobacteriaceae</taxon>
        <taxon>Alloscardovia</taxon>
    </lineage>
</organism>
<dbReference type="RefSeq" id="WP_131283380.1">
    <property type="nucleotide sequence ID" value="NZ_RXLP01000014.1"/>
</dbReference>
<dbReference type="OrthoDB" id="3233977at2"/>
<evidence type="ECO:0000256" key="4">
    <source>
        <dbReference type="SAM" id="SignalP"/>
    </source>
</evidence>
<dbReference type="GO" id="GO:0030313">
    <property type="term" value="C:cell envelope"/>
    <property type="evidence" value="ECO:0007669"/>
    <property type="project" value="UniProtKB-SubCell"/>
</dbReference>
<feature type="signal peptide" evidence="4">
    <location>
        <begin position="1"/>
        <end position="31"/>
    </location>
</feature>
<name>A0A4R0QXW1_9BIFI</name>
<gene>
    <name evidence="5" type="ORF">EJ419_02655</name>
</gene>
<evidence type="ECO:0008006" key="7">
    <source>
        <dbReference type="Google" id="ProtNLM"/>
    </source>
</evidence>
<dbReference type="Pfam" id="PF09479">
    <property type="entry name" value="Flg_new"/>
    <property type="match status" value="2"/>
</dbReference>
<accession>A0A4R0QXW1</accession>
<dbReference type="Proteomes" id="UP000291289">
    <property type="component" value="Unassembled WGS sequence"/>
</dbReference>
<evidence type="ECO:0000313" key="6">
    <source>
        <dbReference type="Proteomes" id="UP000291289"/>
    </source>
</evidence>
<evidence type="ECO:0000256" key="1">
    <source>
        <dbReference type="ARBA" id="ARBA00004196"/>
    </source>
</evidence>
<proteinExistence type="predicted"/>
<dbReference type="AlphaFoldDB" id="A0A4R0QXW1"/>
<comment type="caution">
    <text evidence="5">The sequence shown here is derived from an EMBL/GenBank/DDBJ whole genome shotgun (WGS) entry which is preliminary data.</text>
</comment>
<feature type="chain" id="PRO_5020877572" description="InlB B-repeat-containing protein" evidence="4">
    <location>
        <begin position="32"/>
        <end position="493"/>
    </location>
</feature>
<evidence type="ECO:0000313" key="5">
    <source>
        <dbReference type="EMBL" id="TCD54520.1"/>
    </source>
</evidence>
<feature type="compositionally biased region" description="Pro residues" evidence="2">
    <location>
        <begin position="421"/>
        <end position="444"/>
    </location>
</feature>
<dbReference type="EMBL" id="RXLP01000014">
    <property type="protein sequence ID" value="TCD54520.1"/>
    <property type="molecule type" value="Genomic_DNA"/>
</dbReference>
<dbReference type="Gene3D" id="2.60.40.4270">
    <property type="entry name" value="Listeria-Bacteroides repeat domain"/>
    <property type="match status" value="1"/>
</dbReference>
<feature type="region of interest" description="Disordered" evidence="2">
    <location>
        <begin position="416"/>
        <end position="454"/>
    </location>
</feature>
<keyword evidence="3" id="KW-0812">Transmembrane</keyword>
<evidence type="ECO:0000256" key="3">
    <source>
        <dbReference type="SAM" id="Phobius"/>
    </source>
</evidence>
<dbReference type="InterPro" id="IPR013378">
    <property type="entry name" value="InlB-like_B-rpt"/>
</dbReference>
<evidence type="ECO:0000256" key="2">
    <source>
        <dbReference type="SAM" id="MobiDB-lite"/>
    </source>
</evidence>
<feature type="transmembrane region" description="Helical" evidence="3">
    <location>
        <begin position="468"/>
        <end position="488"/>
    </location>
</feature>
<dbReference type="InterPro" id="IPR042229">
    <property type="entry name" value="Listeria/Bacterioides_rpt_sf"/>
</dbReference>
<dbReference type="PROSITE" id="PS51257">
    <property type="entry name" value="PROKAR_LIPOPROTEIN"/>
    <property type="match status" value="1"/>
</dbReference>
<keyword evidence="4" id="KW-0732">Signal</keyword>
<sequence length="493" mass="54397">MRIRKLIISLISGIAIITSCAMLVATPTARAEEQTGVIKSVFPSNQTLDLTTGSQHQPNGQETNLGEIVLKVGQTVTDEGVFNKFRADEIINGQNVEYGIHRFSSSFESWYDTSMHPSTDIDYRQNFRVNQYGDSQVIDYNLATGTNNGTTINYSFTGVAPTQGYINVYYHFETLGTEAHGNELERLGWIGYRIKVIPADSTPTPTPTPAGQYGAYLKYNTNSGTLNGHEYTRSNPFEDMARRQSASTNYASVTVPLYPTAPTRDGYSFAFWYEPGSYQFNKRIFESPSSPINSQKYPGHPTILSSFAFAASNPDRTYTLDAVWDKDHSVTYDPNGGNFTPAPQLGTFGLKFENDRIVPNEDNAYETARPAISREGYTFLGWKDRSSGTLYAAGSPNVLVPFDEPHRVLVAQWEPQSTTPVTPPQPVVPTPNPNPSTPVVPKNPTPVQGSQTKTESYKKKVELAHTGVAIEMLAIIAVAIAAAGIVFLRRQRK</sequence>
<protein>
    <recommendedName>
        <fullName evidence="7">InlB B-repeat-containing protein</fullName>
    </recommendedName>
</protein>
<comment type="subcellular location">
    <subcellularLocation>
        <location evidence="1">Cell envelope</location>
    </subcellularLocation>
</comment>
<keyword evidence="6" id="KW-1185">Reference proteome</keyword>
<keyword evidence="3" id="KW-1133">Transmembrane helix</keyword>
<reference evidence="5 6" key="1">
    <citation type="submission" date="2018-12" db="EMBL/GenBank/DDBJ databases">
        <title>Alloscrdovia theropitheci sp. nov: a novel taxon from the feces of the bleeding-herat monkey (Theropithecus geleda).</title>
        <authorList>
            <person name="Modesto M."/>
        </authorList>
    </citation>
    <scope>NUCLEOTIDE SEQUENCE [LARGE SCALE GENOMIC DNA]</scope>
    <source>
        <strain evidence="5 6">GLDI4/2</strain>
    </source>
</reference>